<name>A0A4Y7PEJ2_9AGAM</name>
<evidence type="ECO:0000313" key="2">
    <source>
        <dbReference type="Proteomes" id="UP000294933"/>
    </source>
</evidence>
<sequence>MTTCASARLRSPVEENEYLFLIRTLEGDVIVWDAEHGNVLFYLDIRNFGKQICKLAAYYDLCDHLLCIVACPELSTECIVWNLHRCSCQNPPTPICATWQNIEVGAPTEPKHASKHLLCKAKGLHKAIPPGAVVGSVALLHSTHQRYVPAWFLPLSSTPVV</sequence>
<reference evidence="1 2" key="1">
    <citation type="submission" date="2018-06" db="EMBL/GenBank/DDBJ databases">
        <title>A transcriptomic atlas of mushroom development highlights an independent origin of complex multicellularity.</title>
        <authorList>
            <consortium name="DOE Joint Genome Institute"/>
            <person name="Krizsan K."/>
            <person name="Almasi E."/>
            <person name="Merenyi Z."/>
            <person name="Sahu N."/>
            <person name="Viragh M."/>
            <person name="Koszo T."/>
            <person name="Mondo S."/>
            <person name="Kiss B."/>
            <person name="Balint B."/>
            <person name="Kues U."/>
            <person name="Barry K."/>
            <person name="Hegedus J.C."/>
            <person name="Henrissat B."/>
            <person name="Johnson J."/>
            <person name="Lipzen A."/>
            <person name="Ohm R."/>
            <person name="Nagy I."/>
            <person name="Pangilinan J."/>
            <person name="Yan J."/>
            <person name="Xiong Y."/>
            <person name="Grigoriev I.V."/>
            <person name="Hibbett D.S."/>
            <person name="Nagy L.G."/>
        </authorList>
    </citation>
    <scope>NUCLEOTIDE SEQUENCE [LARGE SCALE GENOMIC DNA]</scope>
    <source>
        <strain evidence="1 2">SZMC22713</strain>
    </source>
</reference>
<accession>A0A4Y7PEJ2</accession>
<protein>
    <submittedName>
        <fullName evidence="1">Uncharacterized protein</fullName>
    </submittedName>
</protein>
<dbReference type="EMBL" id="ML170808">
    <property type="protein sequence ID" value="TDL13242.1"/>
    <property type="molecule type" value="Genomic_DNA"/>
</dbReference>
<dbReference type="VEuPathDB" id="FungiDB:BD410DRAFT_847160"/>
<organism evidence="1 2">
    <name type="scientific">Rickenella mellea</name>
    <dbReference type="NCBI Taxonomy" id="50990"/>
    <lineage>
        <taxon>Eukaryota</taxon>
        <taxon>Fungi</taxon>
        <taxon>Dikarya</taxon>
        <taxon>Basidiomycota</taxon>
        <taxon>Agaricomycotina</taxon>
        <taxon>Agaricomycetes</taxon>
        <taxon>Hymenochaetales</taxon>
        <taxon>Rickenellaceae</taxon>
        <taxon>Rickenella</taxon>
    </lineage>
</organism>
<dbReference type="AlphaFoldDB" id="A0A4Y7PEJ2"/>
<proteinExistence type="predicted"/>
<evidence type="ECO:0000313" key="1">
    <source>
        <dbReference type="EMBL" id="TDL13242.1"/>
    </source>
</evidence>
<dbReference type="Proteomes" id="UP000294933">
    <property type="component" value="Unassembled WGS sequence"/>
</dbReference>
<gene>
    <name evidence="1" type="ORF">BD410DRAFT_847160</name>
</gene>
<keyword evidence="2" id="KW-1185">Reference proteome</keyword>